<sequence length="90" mass="9887">DCGCFVFCVGASAYCASVHVSSSPPHQIQLGHPEPFGGTPEDCRAFLTSCRLHFDFHPSEFPSEQSKVAFILAASSCWSYEALVNVFLQW</sequence>
<proteinExistence type="predicted"/>
<dbReference type="Ensembl" id="ENSOSIT00000009513.1">
    <property type="protein sequence ID" value="ENSOSIP00000008929.1"/>
    <property type="gene ID" value="ENSOSIG00000005705.1"/>
</dbReference>
<protein>
    <submittedName>
        <fullName evidence="1">Uncharacterized protein</fullName>
    </submittedName>
</protein>
<dbReference type="GeneTree" id="ENSGT01030000234793"/>
<dbReference type="AlphaFoldDB" id="A0A8C7X8J2"/>
<dbReference type="Proteomes" id="UP000694383">
    <property type="component" value="Unplaced"/>
</dbReference>
<name>A0A8C7X8J2_9TELE</name>
<organism evidence="1 2">
    <name type="scientific">Oryzias sinensis</name>
    <name type="common">Chinese medaka</name>
    <dbReference type="NCBI Taxonomy" id="183150"/>
    <lineage>
        <taxon>Eukaryota</taxon>
        <taxon>Metazoa</taxon>
        <taxon>Chordata</taxon>
        <taxon>Craniata</taxon>
        <taxon>Vertebrata</taxon>
        <taxon>Euteleostomi</taxon>
        <taxon>Actinopterygii</taxon>
        <taxon>Neopterygii</taxon>
        <taxon>Teleostei</taxon>
        <taxon>Neoteleostei</taxon>
        <taxon>Acanthomorphata</taxon>
        <taxon>Ovalentaria</taxon>
        <taxon>Atherinomorphae</taxon>
        <taxon>Beloniformes</taxon>
        <taxon>Adrianichthyidae</taxon>
        <taxon>Oryziinae</taxon>
        <taxon>Oryzias</taxon>
    </lineage>
</organism>
<evidence type="ECO:0000313" key="1">
    <source>
        <dbReference type="Ensembl" id="ENSOSIP00000008929.1"/>
    </source>
</evidence>
<accession>A0A8C7X8J2</accession>
<evidence type="ECO:0000313" key="2">
    <source>
        <dbReference type="Proteomes" id="UP000694383"/>
    </source>
</evidence>
<keyword evidence="2" id="KW-1185">Reference proteome</keyword>
<reference evidence="1" key="1">
    <citation type="submission" date="2025-08" db="UniProtKB">
        <authorList>
            <consortium name="Ensembl"/>
        </authorList>
    </citation>
    <scope>IDENTIFICATION</scope>
</reference>
<reference evidence="1" key="2">
    <citation type="submission" date="2025-09" db="UniProtKB">
        <authorList>
            <consortium name="Ensembl"/>
        </authorList>
    </citation>
    <scope>IDENTIFICATION</scope>
</reference>